<reference evidence="2" key="1">
    <citation type="submission" date="2016-07" db="EMBL/GenBank/DDBJ databases">
        <authorList>
            <person name="Florea S."/>
            <person name="Webb J.S."/>
            <person name="Jaromczyk J."/>
            <person name="Schardl C.L."/>
        </authorList>
    </citation>
    <scope>NUCLEOTIDE SEQUENCE [LARGE SCALE GENOMIC DNA]</scope>
    <source>
        <strain evidence="2">CDC-D5610</strain>
    </source>
</reference>
<evidence type="ECO:0000313" key="1">
    <source>
        <dbReference type="EMBL" id="ASQ47430.1"/>
    </source>
</evidence>
<dbReference type="AlphaFoldDB" id="A0A222P6E6"/>
<name>A0A222P6E6_9GAMM</name>
<accession>A0A222P6E6</accession>
<sequence>MTDQVTDLLAKAKTLIQKNFTMVLEPSTIKDYVIAMELAQEVEILSDFLTKDRQNFSTNFKAQSGKRAARNAGSSLSLVADPGGFCNQLYWNITQVLFGESQTLGKMLSILQPEITTFIELEFYFENAVKKPKMQDIRMRLCQHPLPELTTIGNVSELTHFVVYKSCLFDVRQIANLSFSLHQMFYQTLKKSYPEMVTDLYRHNNALTTLHQQLQLLDRAGKTPREAISTLVKNFVSGGEMITGATYATAAANQAFYKDFLGYMEALPAIFKSTLLAAATPYGKTLADIVDDLYAGECVELTSEYLEDILKNPANTEILDSYPYLSSEERKALEKQSTNTSLMTMRNDESNGSLPDYYLSQILGGIEIDTVGDWITMLLTCSPTLYVTLLQEVQFSNFPPLELAIALQNLLDDEQHRALENALFINRKRLGLENVFNVGVYLTYQNMLRQLLKSIEANQRLVVLTQFKIKEENILKSLLEFPDSLEVVIQELPANDYIKLCTEVDYRGTPLLQAAWPYTQSMLILINYLSKEHAFKVIMQKDLYGNTALHQAAVDEQVLPRLLEAIPESKRLQAIRERNQRGQTLLSLVKDDPEQIKVILQALPDENKIRQKIELYFIIATLISNIEKGANRRTSGLGSQKITRFYQVQDQLLQEETKDKELPEFMQDVLAICHMKRNPIHFWALPASVTEFLEMAKNKSLPLPETAQLATKRCF</sequence>
<evidence type="ECO:0008006" key="3">
    <source>
        <dbReference type="Google" id="ProtNLM"/>
    </source>
</evidence>
<proteinExistence type="predicted"/>
<dbReference type="KEGG" id="lcd:clem_14520"/>
<protein>
    <recommendedName>
        <fullName evidence="3">Ankyrin repeats (3 copies)</fullName>
    </recommendedName>
</protein>
<organism evidence="1 2">
    <name type="scientific">Legionella clemsonensis</name>
    <dbReference type="NCBI Taxonomy" id="1867846"/>
    <lineage>
        <taxon>Bacteria</taxon>
        <taxon>Pseudomonadati</taxon>
        <taxon>Pseudomonadota</taxon>
        <taxon>Gammaproteobacteria</taxon>
        <taxon>Legionellales</taxon>
        <taxon>Legionellaceae</taxon>
        <taxon>Legionella</taxon>
    </lineage>
</organism>
<dbReference type="RefSeq" id="WP_094092164.1">
    <property type="nucleotide sequence ID" value="NZ_CP016397.1"/>
</dbReference>
<dbReference type="OrthoDB" id="5635690at2"/>
<evidence type="ECO:0000313" key="2">
    <source>
        <dbReference type="Proteomes" id="UP000201728"/>
    </source>
</evidence>
<keyword evidence="2" id="KW-1185">Reference proteome</keyword>
<dbReference type="EMBL" id="CP016397">
    <property type="protein sequence ID" value="ASQ47430.1"/>
    <property type="molecule type" value="Genomic_DNA"/>
</dbReference>
<dbReference type="Proteomes" id="UP000201728">
    <property type="component" value="Chromosome"/>
</dbReference>
<gene>
    <name evidence="1" type="ORF">clem_14520</name>
</gene>